<dbReference type="InterPro" id="IPR036034">
    <property type="entry name" value="PDZ_sf"/>
</dbReference>
<evidence type="ECO:0000256" key="4">
    <source>
        <dbReference type="ARBA" id="ARBA00022825"/>
    </source>
</evidence>
<dbReference type="InterPro" id="IPR009003">
    <property type="entry name" value="Peptidase_S1_PA"/>
</dbReference>
<dbReference type="InterPro" id="IPR001940">
    <property type="entry name" value="Peptidase_S1C"/>
</dbReference>
<accession>A0A2W5SNJ1</accession>
<feature type="compositionally biased region" description="Polar residues" evidence="5">
    <location>
        <begin position="71"/>
        <end position="101"/>
    </location>
</feature>
<dbReference type="FunFam" id="2.40.10.10:FF:000001">
    <property type="entry name" value="Periplasmic serine protease DegS"/>
    <property type="match status" value="1"/>
</dbReference>
<reference evidence="7 8" key="1">
    <citation type="submission" date="2017-08" db="EMBL/GenBank/DDBJ databases">
        <title>Infants hospitalized years apart are colonized by the same room-sourced microbial strains.</title>
        <authorList>
            <person name="Brooks B."/>
            <person name="Olm M.R."/>
            <person name="Firek B.A."/>
            <person name="Baker R."/>
            <person name="Thomas B.C."/>
            <person name="Morowitz M.J."/>
            <person name="Banfield J.F."/>
        </authorList>
    </citation>
    <scope>NUCLEOTIDE SEQUENCE [LARGE SCALE GENOMIC DNA]</scope>
    <source>
        <strain evidence="7">S2_003_000_R1_3</strain>
    </source>
</reference>
<keyword evidence="4" id="KW-0720">Serine protease</keyword>
<dbReference type="Proteomes" id="UP000249432">
    <property type="component" value="Unassembled WGS sequence"/>
</dbReference>
<comment type="caution">
    <text evidence="7">The sequence shown here is derived from an EMBL/GenBank/DDBJ whole genome shotgun (WGS) entry which is preliminary data.</text>
</comment>
<dbReference type="RefSeq" id="WP_303735190.1">
    <property type="nucleotide sequence ID" value="NZ_CAKZHK010000008.1"/>
</dbReference>
<proteinExistence type="inferred from homology"/>
<dbReference type="Gene3D" id="2.40.10.10">
    <property type="entry name" value="Trypsin-like serine proteases"/>
    <property type="match status" value="2"/>
</dbReference>
<dbReference type="PANTHER" id="PTHR43343:SF3">
    <property type="entry name" value="PROTEASE DO-LIKE 8, CHLOROPLASTIC"/>
    <property type="match status" value="1"/>
</dbReference>
<dbReference type="InterPro" id="IPR043504">
    <property type="entry name" value="Peptidase_S1_PA_chymotrypsin"/>
</dbReference>
<dbReference type="Pfam" id="PF13180">
    <property type="entry name" value="PDZ_2"/>
    <property type="match status" value="1"/>
</dbReference>
<feature type="region of interest" description="Disordered" evidence="5">
    <location>
        <begin position="1"/>
        <end position="104"/>
    </location>
</feature>
<evidence type="ECO:0000256" key="5">
    <source>
        <dbReference type="SAM" id="MobiDB-lite"/>
    </source>
</evidence>
<feature type="compositionally biased region" description="Polar residues" evidence="5">
    <location>
        <begin position="44"/>
        <end position="63"/>
    </location>
</feature>
<dbReference type="EMBL" id="QFRA01000021">
    <property type="protein sequence ID" value="PZR04150.1"/>
    <property type="molecule type" value="Genomic_DNA"/>
</dbReference>
<evidence type="ECO:0000313" key="8">
    <source>
        <dbReference type="Proteomes" id="UP000249432"/>
    </source>
</evidence>
<dbReference type="AlphaFoldDB" id="A0A2W5SNJ1"/>
<keyword evidence="2 7" id="KW-0645">Protease</keyword>
<feature type="domain" description="PDZ" evidence="6">
    <location>
        <begin position="367"/>
        <end position="451"/>
    </location>
</feature>
<evidence type="ECO:0000256" key="1">
    <source>
        <dbReference type="ARBA" id="ARBA00010541"/>
    </source>
</evidence>
<gene>
    <name evidence="7" type="ORF">DI525_07950</name>
</gene>
<dbReference type="GO" id="GO:0006508">
    <property type="term" value="P:proteolysis"/>
    <property type="evidence" value="ECO:0007669"/>
    <property type="project" value="UniProtKB-KW"/>
</dbReference>
<dbReference type="PANTHER" id="PTHR43343">
    <property type="entry name" value="PEPTIDASE S12"/>
    <property type="match status" value="1"/>
</dbReference>
<evidence type="ECO:0000256" key="3">
    <source>
        <dbReference type="ARBA" id="ARBA00022801"/>
    </source>
</evidence>
<dbReference type="Gene3D" id="2.30.42.10">
    <property type="match status" value="1"/>
</dbReference>
<dbReference type="InterPro" id="IPR001478">
    <property type="entry name" value="PDZ"/>
</dbReference>
<dbReference type="SMART" id="SM00228">
    <property type="entry name" value="PDZ"/>
    <property type="match status" value="1"/>
</dbReference>
<dbReference type="PROSITE" id="PS50106">
    <property type="entry name" value="PDZ"/>
    <property type="match status" value="1"/>
</dbReference>
<organism evidence="7 8">
    <name type="scientific">Corynebacterium kroppenstedtii</name>
    <dbReference type="NCBI Taxonomy" id="161879"/>
    <lineage>
        <taxon>Bacteria</taxon>
        <taxon>Bacillati</taxon>
        <taxon>Actinomycetota</taxon>
        <taxon>Actinomycetes</taxon>
        <taxon>Mycobacteriales</taxon>
        <taxon>Corynebacteriaceae</taxon>
        <taxon>Corynebacterium</taxon>
    </lineage>
</organism>
<name>A0A2W5SNJ1_9CORY</name>
<dbReference type="PRINTS" id="PR00834">
    <property type="entry name" value="PROTEASES2C"/>
</dbReference>
<dbReference type="GO" id="GO:0004252">
    <property type="term" value="F:serine-type endopeptidase activity"/>
    <property type="evidence" value="ECO:0007669"/>
    <property type="project" value="InterPro"/>
</dbReference>
<sequence length="470" mass="47680">MSDENQRSAWEIDPSSDDSSSNNSVHHDREHEIHAPRSDRESSFESTQTGFSSTPSAHATGSDQFGMPGQPSGSNQFVDPNQSAGFGQPTGVMQASRQSPQKTKRFSTPAVAALILAAAVASGAVTGTVVSNRDSGSSSDNSSAVSALKASPAKTKNVDTNGSVQSVAQKVLPSVVSITVEAGNSGDTGSGSIISEDGTIITNNHVIAGAANGGKISVTLNDGTTYPADIVARDPETDIAVIKAQGASDLTPISLGDSSKLEVGQEVVAVGSPLGLDATVTSGIISAQNRPVQASSESSDQSTLIDAIQTDAAINPGNSGGALVDMDGNLIGIPSVIASLGSSSMSQGSGSIGLGFAIPIDQARDIAEQLIKNGKVQHPVIGVQVAKESTAHGAVIVDVPSDSDAAKAGLKRGDVVTKVDGRTIDSGLSLIAAIRSHKVGDTVKMEVTNQDGKDAREITMTLSSQETSGE</sequence>
<feature type="compositionally biased region" description="Low complexity" evidence="5">
    <location>
        <begin position="130"/>
        <end position="147"/>
    </location>
</feature>
<protein>
    <submittedName>
        <fullName evidence="7">Serine protease</fullName>
    </submittedName>
</protein>
<evidence type="ECO:0000256" key="2">
    <source>
        <dbReference type="ARBA" id="ARBA00022670"/>
    </source>
</evidence>
<keyword evidence="3" id="KW-0378">Hydrolase</keyword>
<dbReference type="Pfam" id="PF13365">
    <property type="entry name" value="Trypsin_2"/>
    <property type="match status" value="1"/>
</dbReference>
<comment type="similarity">
    <text evidence="1">Belongs to the peptidase S1C family.</text>
</comment>
<feature type="region of interest" description="Disordered" evidence="5">
    <location>
        <begin position="130"/>
        <end position="160"/>
    </location>
</feature>
<dbReference type="SUPFAM" id="SSF50156">
    <property type="entry name" value="PDZ domain-like"/>
    <property type="match status" value="1"/>
</dbReference>
<dbReference type="InterPro" id="IPR051201">
    <property type="entry name" value="Chloro_Bact_Ser_Proteases"/>
</dbReference>
<evidence type="ECO:0000313" key="7">
    <source>
        <dbReference type="EMBL" id="PZR04150.1"/>
    </source>
</evidence>
<feature type="compositionally biased region" description="Basic and acidic residues" evidence="5">
    <location>
        <begin position="25"/>
        <end position="43"/>
    </location>
</feature>
<dbReference type="SUPFAM" id="SSF50494">
    <property type="entry name" value="Trypsin-like serine proteases"/>
    <property type="match status" value="1"/>
</dbReference>
<evidence type="ECO:0000259" key="6">
    <source>
        <dbReference type="PROSITE" id="PS50106"/>
    </source>
</evidence>